<dbReference type="AlphaFoldDB" id="A0A9W9HSB9"/>
<dbReference type="GeneID" id="81430387"/>
<reference evidence="1" key="2">
    <citation type="journal article" date="2023" name="IMA Fungus">
        <title>Comparative genomic study of the Penicillium genus elucidates a diverse pangenome and 15 lateral gene transfer events.</title>
        <authorList>
            <person name="Petersen C."/>
            <person name="Sorensen T."/>
            <person name="Nielsen M.R."/>
            <person name="Sondergaard T.E."/>
            <person name="Sorensen J.L."/>
            <person name="Fitzpatrick D.A."/>
            <person name="Frisvad J.C."/>
            <person name="Nielsen K.L."/>
        </authorList>
    </citation>
    <scope>NUCLEOTIDE SEQUENCE</scope>
    <source>
        <strain evidence="1">IBT 26290</strain>
    </source>
</reference>
<organism evidence="1 2">
    <name type="scientific">Penicillium canariense</name>
    <dbReference type="NCBI Taxonomy" id="189055"/>
    <lineage>
        <taxon>Eukaryota</taxon>
        <taxon>Fungi</taxon>
        <taxon>Dikarya</taxon>
        <taxon>Ascomycota</taxon>
        <taxon>Pezizomycotina</taxon>
        <taxon>Eurotiomycetes</taxon>
        <taxon>Eurotiomycetidae</taxon>
        <taxon>Eurotiales</taxon>
        <taxon>Aspergillaceae</taxon>
        <taxon>Penicillium</taxon>
    </lineage>
</organism>
<proteinExistence type="predicted"/>
<gene>
    <name evidence="1" type="ORF">N7482_009087</name>
</gene>
<dbReference type="EMBL" id="JAPQKN010000007">
    <property type="protein sequence ID" value="KAJ5152609.1"/>
    <property type="molecule type" value="Genomic_DNA"/>
</dbReference>
<protein>
    <submittedName>
        <fullName evidence="1">Uncharacterized protein</fullName>
    </submittedName>
</protein>
<reference evidence="1" key="1">
    <citation type="submission" date="2022-11" db="EMBL/GenBank/DDBJ databases">
        <authorList>
            <person name="Petersen C."/>
        </authorList>
    </citation>
    <scope>NUCLEOTIDE SEQUENCE</scope>
    <source>
        <strain evidence="1">IBT 26290</strain>
    </source>
</reference>
<keyword evidence="2" id="KW-1185">Reference proteome</keyword>
<evidence type="ECO:0000313" key="2">
    <source>
        <dbReference type="Proteomes" id="UP001149163"/>
    </source>
</evidence>
<evidence type="ECO:0000313" key="1">
    <source>
        <dbReference type="EMBL" id="KAJ5152609.1"/>
    </source>
</evidence>
<dbReference type="Proteomes" id="UP001149163">
    <property type="component" value="Unassembled WGS sequence"/>
</dbReference>
<sequence length="111" mass="12221">MLPQSDGRGIRTYSRSAGNPFKIIDFSPHLHPSLSSSPDRPSLLWDSILLYIAQALIHLHLGSTIERLLSGREIPDEPRPKYPPHLSLDSRCVSPVGHAVVTLRGVRIAPA</sequence>
<accession>A0A9W9HSB9</accession>
<name>A0A9W9HSB9_9EURO</name>
<comment type="caution">
    <text evidence="1">The sequence shown here is derived from an EMBL/GenBank/DDBJ whole genome shotgun (WGS) entry which is preliminary data.</text>
</comment>
<dbReference type="RefSeq" id="XP_056538917.1">
    <property type="nucleotide sequence ID" value="XM_056691211.1"/>
</dbReference>